<proteinExistence type="predicted"/>
<reference evidence="3 4" key="1">
    <citation type="journal article" date="2013" name="J. Microbiol.">
        <title>Lysinibacillus chungkukjangi sp. nov., isolated from Chungkukjang, Korean fermented soybean food.</title>
        <authorList>
            <person name="Kim S.J."/>
            <person name="Jang Y.H."/>
            <person name="Hamada M."/>
            <person name="Ahn J.H."/>
            <person name="Weon H.Y."/>
            <person name="Suzuki K."/>
            <person name="Whang K.S."/>
            <person name="Kwon S.W."/>
        </authorList>
    </citation>
    <scope>NUCLEOTIDE SEQUENCE [LARGE SCALE GENOMIC DNA]</scope>
    <source>
        <strain evidence="3 4">MCCC 1A12701</strain>
    </source>
</reference>
<gene>
    <name evidence="3" type="ORF">EBB45_16560</name>
</gene>
<sequence length="336" mass="37528">MLKKIQPNRLTCAIAISLSSLLVACNTETENSLDQDQIYASIDYDTLTVQAVEFTSQRKVSNVAVGLFDFDTGKKIASSLVNDKGFVNFDLVEDKSPYDIVIYRVTETGEWMEQTRKSFVFDKQNPLIKVQTFNVQSENPLSVPILMQNPELPHGCEITSLAAILNYYGITSDKVELAEKYMPSGKVTKKGNQLFGPDPNEAYGGDPSSQTGGYYVYAPPIVEAANRVLFKHNSNYRAMDLTEAPRDEILSYVESGVPVLIWVTIDLKKPRTNGNWIINGTNENHPIFRNLHAVVLTGYKKGKVTVMNPLEGNQSIDADLFFQRYKELGSHALVIL</sequence>
<dbReference type="EMBL" id="RRCT01000020">
    <property type="protein sequence ID" value="RQW73483.1"/>
    <property type="molecule type" value="Genomic_DNA"/>
</dbReference>
<keyword evidence="1" id="KW-0732">Signal</keyword>
<comment type="caution">
    <text evidence="3">The sequence shown here is derived from an EMBL/GenBank/DDBJ whole genome shotgun (WGS) entry which is preliminary data.</text>
</comment>
<evidence type="ECO:0000256" key="1">
    <source>
        <dbReference type="SAM" id="SignalP"/>
    </source>
</evidence>
<dbReference type="Proteomes" id="UP000274033">
    <property type="component" value="Unassembled WGS sequence"/>
</dbReference>
<dbReference type="RefSeq" id="WP_124766457.1">
    <property type="nucleotide sequence ID" value="NZ_RRCT01000020.1"/>
</dbReference>
<accession>A0A3N9UAC7</accession>
<evidence type="ECO:0000259" key="2">
    <source>
        <dbReference type="Pfam" id="PF13529"/>
    </source>
</evidence>
<name>A0A3N9UAC7_9BACI</name>
<evidence type="ECO:0000313" key="3">
    <source>
        <dbReference type="EMBL" id="RQW73483.1"/>
    </source>
</evidence>
<protein>
    <recommendedName>
        <fullName evidence="2">Peptidase C39-like domain-containing protein</fullName>
    </recommendedName>
</protein>
<organism evidence="3 4">
    <name type="scientific">Lysinibacillus composti</name>
    <dbReference type="NCBI Taxonomy" id="720633"/>
    <lineage>
        <taxon>Bacteria</taxon>
        <taxon>Bacillati</taxon>
        <taxon>Bacillota</taxon>
        <taxon>Bacilli</taxon>
        <taxon>Bacillales</taxon>
        <taxon>Bacillaceae</taxon>
        <taxon>Lysinibacillus</taxon>
    </lineage>
</organism>
<feature type="signal peptide" evidence="1">
    <location>
        <begin position="1"/>
        <end position="24"/>
    </location>
</feature>
<dbReference type="PANTHER" id="PTHR37806:SF1">
    <property type="entry name" value="PEPTIDASE C39-LIKE DOMAIN-CONTAINING PROTEIN"/>
    <property type="match status" value="1"/>
</dbReference>
<dbReference type="PANTHER" id="PTHR37806">
    <property type="entry name" value="LMO0724 PROTEIN"/>
    <property type="match status" value="1"/>
</dbReference>
<evidence type="ECO:0000313" key="4">
    <source>
        <dbReference type="Proteomes" id="UP000274033"/>
    </source>
</evidence>
<feature type="domain" description="Peptidase C39-like" evidence="2">
    <location>
        <begin position="141"/>
        <end position="309"/>
    </location>
</feature>
<dbReference type="PROSITE" id="PS51257">
    <property type="entry name" value="PROKAR_LIPOPROTEIN"/>
    <property type="match status" value="1"/>
</dbReference>
<keyword evidence="4" id="KW-1185">Reference proteome</keyword>
<dbReference type="Pfam" id="PF13529">
    <property type="entry name" value="Peptidase_C39_2"/>
    <property type="match status" value="1"/>
</dbReference>
<dbReference type="OrthoDB" id="1164310at2"/>
<dbReference type="AlphaFoldDB" id="A0A3N9UAC7"/>
<dbReference type="Gene3D" id="3.90.70.10">
    <property type="entry name" value="Cysteine proteinases"/>
    <property type="match status" value="1"/>
</dbReference>
<dbReference type="InterPro" id="IPR039564">
    <property type="entry name" value="Peptidase_C39-like"/>
</dbReference>
<feature type="chain" id="PRO_5038393017" description="Peptidase C39-like domain-containing protein" evidence="1">
    <location>
        <begin position="25"/>
        <end position="336"/>
    </location>
</feature>